<evidence type="ECO:0000313" key="3">
    <source>
        <dbReference type="EMBL" id="KAH7951937.1"/>
    </source>
</evidence>
<proteinExistence type="predicted"/>
<dbReference type="VEuPathDB" id="VectorBase:RSAN_058332"/>
<dbReference type="Proteomes" id="UP000821837">
    <property type="component" value="Chromosome 5"/>
</dbReference>
<dbReference type="InterPro" id="IPR045357">
    <property type="entry name" value="Aminopeptidase_N-like_N"/>
</dbReference>
<organism evidence="3 4">
    <name type="scientific">Rhipicephalus sanguineus</name>
    <name type="common">Brown dog tick</name>
    <name type="synonym">Ixodes sanguineus</name>
    <dbReference type="NCBI Taxonomy" id="34632"/>
    <lineage>
        <taxon>Eukaryota</taxon>
        <taxon>Metazoa</taxon>
        <taxon>Ecdysozoa</taxon>
        <taxon>Arthropoda</taxon>
        <taxon>Chelicerata</taxon>
        <taxon>Arachnida</taxon>
        <taxon>Acari</taxon>
        <taxon>Parasitiformes</taxon>
        <taxon>Ixodida</taxon>
        <taxon>Ixodoidea</taxon>
        <taxon>Ixodidae</taxon>
        <taxon>Rhipicephalinae</taxon>
        <taxon>Rhipicephalus</taxon>
        <taxon>Rhipicephalus</taxon>
    </lineage>
</organism>
<feature type="domain" description="Aminopeptidase N-like N-terminal" evidence="2">
    <location>
        <begin position="165"/>
        <end position="283"/>
    </location>
</feature>
<feature type="compositionally biased region" description="Polar residues" evidence="1">
    <location>
        <begin position="136"/>
        <end position="152"/>
    </location>
</feature>
<feature type="region of interest" description="Disordered" evidence="1">
    <location>
        <begin position="134"/>
        <end position="158"/>
    </location>
</feature>
<name>A0A9D4SWH1_RHISA</name>
<dbReference type="GO" id="GO:0005615">
    <property type="term" value="C:extracellular space"/>
    <property type="evidence" value="ECO:0007669"/>
    <property type="project" value="TreeGrafter"/>
</dbReference>
<dbReference type="GO" id="GO:0006508">
    <property type="term" value="P:proteolysis"/>
    <property type="evidence" value="ECO:0007669"/>
    <property type="project" value="TreeGrafter"/>
</dbReference>
<keyword evidence="4" id="KW-1185">Reference proteome</keyword>
<accession>A0A9D4SWH1</accession>
<dbReference type="InterPro" id="IPR050344">
    <property type="entry name" value="Peptidase_M1_aminopeptidases"/>
</dbReference>
<reference evidence="3" key="2">
    <citation type="submission" date="2021-09" db="EMBL/GenBank/DDBJ databases">
        <authorList>
            <person name="Jia N."/>
            <person name="Wang J."/>
            <person name="Shi W."/>
            <person name="Du L."/>
            <person name="Sun Y."/>
            <person name="Zhan W."/>
            <person name="Jiang J."/>
            <person name="Wang Q."/>
            <person name="Zhang B."/>
            <person name="Ji P."/>
            <person name="Sakyi L.B."/>
            <person name="Cui X."/>
            <person name="Yuan T."/>
            <person name="Jiang B."/>
            <person name="Yang W."/>
            <person name="Lam T.T.-Y."/>
            <person name="Chang Q."/>
            <person name="Ding S."/>
            <person name="Wang X."/>
            <person name="Zhu J."/>
            <person name="Ruan X."/>
            <person name="Zhao L."/>
            <person name="Wei J."/>
            <person name="Que T."/>
            <person name="Du C."/>
            <person name="Cheng J."/>
            <person name="Dai P."/>
            <person name="Han X."/>
            <person name="Huang E."/>
            <person name="Gao Y."/>
            <person name="Liu J."/>
            <person name="Shao H."/>
            <person name="Ye R."/>
            <person name="Li L."/>
            <person name="Wei W."/>
            <person name="Wang X."/>
            <person name="Wang C."/>
            <person name="Huo Q."/>
            <person name="Li W."/>
            <person name="Guo W."/>
            <person name="Chen H."/>
            <person name="Chen S."/>
            <person name="Zhou L."/>
            <person name="Zhou L."/>
            <person name="Ni X."/>
            <person name="Tian J."/>
            <person name="Zhou Y."/>
            <person name="Sheng Y."/>
            <person name="Liu T."/>
            <person name="Pan Y."/>
            <person name="Xia L."/>
            <person name="Li J."/>
            <person name="Zhao F."/>
            <person name="Cao W."/>
        </authorList>
    </citation>
    <scope>NUCLEOTIDE SEQUENCE</scope>
    <source>
        <strain evidence="3">Rsan-2018</strain>
        <tissue evidence="3">Larvae</tissue>
    </source>
</reference>
<dbReference type="SUPFAM" id="SSF63737">
    <property type="entry name" value="Leukotriene A4 hydrolase N-terminal domain"/>
    <property type="match status" value="1"/>
</dbReference>
<evidence type="ECO:0000313" key="4">
    <source>
        <dbReference type="Proteomes" id="UP000821837"/>
    </source>
</evidence>
<dbReference type="GO" id="GO:0070006">
    <property type="term" value="F:metalloaminopeptidase activity"/>
    <property type="evidence" value="ECO:0007669"/>
    <property type="project" value="TreeGrafter"/>
</dbReference>
<reference evidence="3" key="1">
    <citation type="journal article" date="2020" name="Cell">
        <title>Large-Scale Comparative Analyses of Tick Genomes Elucidate Their Genetic Diversity and Vector Capacities.</title>
        <authorList>
            <consortium name="Tick Genome and Microbiome Consortium (TIGMIC)"/>
            <person name="Jia N."/>
            <person name="Wang J."/>
            <person name="Shi W."/>
            <person name="Du L."/>
            <person name="Sun Y."/>
            <person name="Zhan W."/>
            <person name="Jiang J.F."/>
            <person name="Wang Q."/>
            <person name="Zhang B."/>
            <person name="Ji P."/>
            <person name="Bell-Sakyi L."/>
            <person name="Cui X.M."/>
            <person name="Yuan T.T."/>
            <person name="Jiang B.G."/>
            <person name="Yang W.F."/>
            <person name="Lam T.T."/>
            <person name="Chang Q.C."/>
            <person name="Ding S.J."/>
            <person name="Wang X.J."/>
            <person name="Zhu J.G."/>
            <person name="Ruan X.D."/>
            <person name="Zhao L."/>
            <person name="Wei J.T."/>
            <person name="Ye R.Z."/>
            <person name="Que T.C."/>
            <person name="Du C.H."/>
            <person name="Zhou Y.H."/>
            <person name="Cheng J.X."/>
            <person name="Dai P.F."/>
            <person name="Guo W.B."/>
            <person name="Han X.H."/>
            <person name="Huang E.J."/>
            <person name="Li L.F."/>
            <person name="Wei W."/>
            <person name="Gao Y.C."/>
            <person name="Liu J.Z."/>
            <person name="Shao H.Z."/>
            <person name="Wang X."/>
            <person name="Wang C.C."/>
            <person name="Yang T.C."/>
            <person name="Huo Q.B."/>
            <person name="Li W."/>
            <person name="Chen H.Y."/>
            <person name="Chen S.E."/>
            <person name="Zhou L.G."/>
            <person name="Ni X.B."/>
            <person name="Tian J.H."/>
            <person name="Sheng Y."/>
            <person name="Liu T."/>
            <person name="Pan Y.S."/>
            <person name="Xia L.Y."/>
            <person name="Li J."/>
            <person name="Zhao F."/>
            <person name="Cao W.C."/>
        </authorList>
    </citation>
    <scope>NUCLEOTIDE SEQUENCE</scope>
    <source>
        <strain evidence="3">Rsan-2018</strain>
    </source>
</reference>
<dbReference type="PANTHER" id="PTHR11533:SF299">
    <property type="entry name" value="AMINOPEPTIDASE"/>
    <property type="match status" value="1"/>
</dbReference>
<evidence type="ECO:0000256" key="1">
    <source>
        <dbReference type="SAM" id="MobiDB-lite"/>
    </source>
</evidence>
<dbReference type="GO" id="GO:0008270">
    <property type="term" value="F:zinc ion binding"/>
    <property type="evidence" value="ECO:0007669"/>
    <property type="project" value="TreeGrafter"/>
</dbReference>
<dbReference type="GO" id="GO:0042277">
    <property type="term" value="F:peptide binding"/>
    <property type="evidence" value="ECO:0007669"/>
    <property type="project" value="TreeGrafter"/>
</dbReference>
<dbReference type="Pfam" id="PF17900">
    <property type="entry name" value="Peptidase_M1_N"/>
    <property type="match status" value="1"/>
</dbReference>
<dbReference type="GO" id="GO:0043171">
    <property type="term" value="P:peptide catabolic process"/>
    <property type="evidence" value="ECO:0007669"/>
    <property type="project" value="TreeGrafter"/>
</dbReference>
<gene>
    <name evidence="3" type="ORF">HPB52_015491</name>
</gene>
<feature type="compositionally biased region" description="Low complexity" evidence="1">
    <location>
        <begin position="1"/>
        <end position="15"/>
    </location>
</feature>
<sequence length="286" mass="31261">MASSARRAAAESSDPSSKRFRSIVSDSAQAAVVKHQPWQLVCLASVGRARGALTWWYFGTNTHAGAATATNTTIGNVLPRLRSGDEETSDQESSIETMRNMKHVVNAPLLPPEPVNAGIQKHGSEQGAQVAEKNATDATNPGTTRLPSTPTVHGTRRVGLEGSTPIHYVLEIEPSMDEATNFSFNGTVTITFVCRKRTDKIALHAAPGLAVDVLNVVATFRSVQKPLRIDNTSRNVIEDLYHIRLREQLHRNERYNVTLRFSGTVGTEPKGLYRVGYIDAPGKRHK</sequence>
<evidence type="ECO:0000259" key="2">
    <source>
        <dbReference type="Pfam" id="PF17900"/>
    </source>
</evidence>
<dbReference type="GO" id="GO:0005737">
    <property type="term" value="C:cytoplasm"/>
    <property type="evidence" value="ECO:0007669"/>
    <property type="project" value="TreeGrafter"/>
</dbReference>
<dbReference type="PANTHER" id="PTHR11533">
    <property type="entry name" value="PROTEASE M1 ZINC METALLOPROTEASE"/>
    <property type="match status" value="1"/>
</dbReference>
<dbReference type="AlphaFoldDB" id="A0A9D4SWH1"/>
<comment type="caution">
    <text evidence="3">The sequence shown here is derived from an EMBL/GenBank/DDBJ whole genome shotgun (WGS) entry which is preliminary data.</text>
</comment>
<dbReference type="GO" id="GO:0016020">
    <property type="term" value="C:membrane"/>
    <property type="evidence" value="ECO:0007669"/>
    <property type="project" value="TreeGrafter"/>
</dbReference>
<protein>
    <recommendedName>
        <fullName evidence="2">Aminopeptidase N-like N-terminal domain-containing protein</fullName>
    </recommendedName>
</protein>
<dbReference type="Gene3D" id="2.60.40.1730">
    <property type="entry name" value="tricorn interacting facor f3 domain"/>
    <property type="match status" value="1"/>
</dbReference>
<feature type="region of interest" description="Disordered" evidence="1">
    <location>
        <begin position="1"/>
        <end position="20"/>
    </location>
</feature>
<dbReference type="EMBL" id="JABSTV010001251">
    <property type="protein sequence ID" value="KAH7951937.1"/>
    <property type="molecule type" value="Genomic_DNA"/>
</dbReference>
<dbReference type="InterPro" id="IPR042097">
    <property type="entry name" value="Aminopeptidase_N-like_N_sf"/>
</dbReference>